<keyword evidence="3" id="KW-1185">Reference proteome</keyword>
<feature type="region of interest" description="Disordered" evidence="1">
    <location>
        <begin position="20"/>
        <end position="44"/>
    </location>
</feature>
<dbReference type="PROSITE" id="PS51257">
    <property type="entry name" value="PROKAR_LIPOPROTEIN"/>
    <property type="match status" value="1"/>
</dbReference>
<dbReference type="RefSeq" id="WP_132322435.1">
    <property type="nucleotide sequence ID" value="NZ_FWZT01000018.1"/>
</dbReference>
<gene>
    <name evidence="2" type="ORF">SAMN06296036_11824</name>
</gene>
<dbReference type="AlphaFoldDB" id="A0A1Y6CC43"/>
<evidence type="ECO:0000256" key="1">
    <source>
        <dbReference type="SAM" id="MobiDB-lite"/>
    </source>
</evidence>
<dbReference type="STRING" id="1513793.SAMN06296036_11824"/>
<sequence>MRKVLPAILFIFLGSGCNESSFTEGAAPVNEEEELSQDAQAKTAESNVTVLPTTILEETTVEARNPFEAADSQLFSFIAAQEAQGAFQFSLDDKKLATTINLTNNYSNKTDNHNQIVRTPLMDMKTQGTPGQAYNEMFDQETSKGLLDILVVIDNSGSMSQEQNNLSTKLSSLLSAVTDTDWQIAFTTTDPSDSCIHRLITTSDQDADQLFKDAVKVGTSGSGNEQGIRRAVEGLACSSTPWVRTDSSIAVLIVSDEDNCSDGNGCGNDPWNTQQYLIDYMQNTLNRTVGMDAGFYGIFSDPADPCSTAYKNAAQYKALVEYNANGQKNYGDICDNDYSTTLNLISQNISKILRAQWELTAIPDAGSLVVEVEVNGVKTAVDAGDYTLNGKTLTFNQGKEPPVNSKIHASYTQGKTTMFSTMDLAEKPAAGTLSVKVNGVALNAGQYTLNGQTITFDPIPAANAVVIAEYRRDTALLKEFSVQGTPRANAVKVFVEDVETNNFTYAAATKKVTLTDAPADGYTVKITYENLDGPQLAYNVMIGGQNPRDFKLFYNDTELSFEKQANTITINAADHEENRKLTLKYEADDTEEKMFTLPQTPLENTLEVLSGVSDCMVGNGFELMEANLKSTCIVDAQTEFDVSYTYVALRNEFDAASVLTPNQGTWKIYVDGQLFTDYTREGTFITLTGELPIGAKVDVYYEFGN</sequence>
<protein>
    <submittedName>
        <fullName evidence="2">Uncharacterized protein</fullName>
    </submittedName>
</protein>
<accession>A0A1Y6CC43</accession>
<organism evidence="2 3">
    <name type="scientific">Pseudobacteriovorax antillogorgiicola</name>
    <dbReference type="NCBI Taxonomy" id="1513793"/>
    <lineage>
        <taxon>Bacteria</taxon>
        <taxon>Pseudomonadati</taxon>
        <taxon>Bdellovibrionota</taxon>
        <taxon>Oligoflexia</taxon>
        <taxon>Oligoflexales</taxon>
        <taxon>Pseudobacteriovoracaceae</taxon>
        <taxon>Pseudobacteriovorax</taxon>
    </lineage>
</organism>
<dbReference type="InterPro" id="IPR036465">
    <property type="entry name" value="vWFA_dom_sf"/>
</dbReference>
<dbReference type="SUPFAM" id="SSF53300">
    <property type="entry name" value="vWA-like"/>
    <property type="match status" value="1"/>
</dbReference>
<dbReference type="Proteomes" id="UP000192907">
    <property type="component" value="Unassembled WGS sequence"/>
</dbReference>
<evidence type="ECO:0000313" key="2">
    <source>
        <dbReference type="EMBL" id="SMF56409.1"/>
    </source>
</evidence>
<reference evidence="3" key="1">
    <citation type="submission" date="2017-04" db="EMBL/GenBank/DDBJ databases">
        <authorList>
            <person name="Varghese N."/>
            <person name="Submissions S."/>
        </authorList>
    </citation>
    <scope>NUCLEOTIDE SEQUENCE [LARGE SCALE GENOMIC DNA]</scope>
    <source>
        <strain evidence="3">RKEM611</strain>
    </source>
</reference>
<proteinExistence type="predicted"/>
<dbReference type="EMBL" id="FWZT01000018">
    <property type="protein sequence ID" value="SMF56409.1"/>
    <property type="molecule type" value="Genomic_DNA"/>
</dbReference>
<evidence type="ECO:0000313" key="3">
    <source>
        <dbReference type="Proteomes" id="UP000192907"/>
    </source>
</evidence>
<dbReference type="Gene3D" id="3.40.50.410">
    <property type="entry name" value="von Willebrand factor, type A domain"/>
    <property type="match status" value="1"/>
</dbReference>
<name>A0A1Y6CC43_9BACT</name>
<dbReference type="OrthoDB" id="5288390at2"/>